<dbReference type="STRING" id="521045.Kole_1790"/>
<sequence>MEIKVCMGSACHIKGSPNIAKKLQVLLKEKGLDGKVSLKGSFCMGPCNKGVVVSVDGKVFYHISEDNVEEFFFKEILKRGEEV</sequence>
<dbReference type="Proteomes" id="UP000002382">
    <property type="component" value="Chromosome"/>
</dbReference>
<dbReference type="HOGENOM" id="CLU_177584_0_1_0"/>
<name>C5CFY1_KOSOT</name>
<evidence type="ECO:0000313" key="1">
    <source>
        <dbReference type="EMBL" id="ACR80475.1"/>
    </source>
</evidence>
<dbReference type="eggNOG" id="COG1905">
    <property type="taxonomic scope" value="Bacteria"/>
</dbReference>
<dbReference type="InterPro" id="IPR036249">
    <property type="entry name" value="Thioredoxin-like_sf"/>
</dbReference>
<dbReference type="PANTHER" id="PTHR43342">
    <property type="entry name" value="NADH-QUINONE OXIDOREDUCTASE, E SUBUNIT"/>
    <property type="match status" value="1"/>
</dbReference>
<protein>
    <recommendedName>
        <fullName evidence="3">NADH dehydrogenase (Ubiquinone) 24 kDa subunit</fullName>
    </recommendedName>
</protein>
<dbReference type="CDD" id="cd02980">
    <property type="entry name" value="TRX_Fd_family"/>
    <property type="match status" value="1"/>
</dbReference>
<organism evidence="1 2">
    <name type="scientific">Kosmotoga olearia (strain ATCC BAA-1733 / DSM 21960 / TBF 19.5.1)</name>
    <dbReference type="NCBI Taxonomy" id="521045"/>
    <lineage>
        <taxon>Bacteria</taxon>
        <taxon>Thermotogati</taxon>
        <taxon>Thermotogota</taxon>
        <taxon>Thermotogae</taxon>
        <taxon>Kosmotogales</taxon>
        <taxon>Kosmotogaceae</taxon>
        <taxon>Kosmotoga</taxon>
    </lineage>
</organism>
<dbReference type="KEGG" id="kol:Kole_1790"/>
<dbReference type="Pfam" id="PF01257">
    <property type="entry name" value="2Fe-2S_thioredx"/>
    <property type="match status" value="1"/>
</dbReference>
<dbReference type="AlphaFoldDB" id="C5CFY1"/>
<evidence type="ECO:0000313" key="2">
    <source>
        <dbReference type="Proteomes" id="UP000002382"/>
    </source>
</evidence>
<proteinExistence type="predicted"/>
<keyword evidence="2" id="KW-1185">Reference proteome</keyword>
<dbReference type="RefSeq" id="WP_015869119.1">
    <property type="nucleotide sequence ID" value="NC_012785.1"/>
</dbReference>
<dbReference type="OrthoDB" id="9807975at2"/>
<reference evidence="1 2" key="1">
    <citation type="submission" date="2009-06" db="EMBL/GenBank/DDBJ databases">
        <title>Complete sequence of Thermotogales bacterium TBF 19.5.1.</title>
        <authorList>
            <consortium name="US DOE Joint Genome Institute"/>
            <person name="Lucas S."/>
            <person name="Copeland A."/>
            <person name="Lapidus A."/>
            <person name="Glavina del Rio T."/>
            <person name="Tice H."/>
            <person name="Bruce D."/>
            <person name="Goodwin L."/>
            <person name="Pitluck S."/>
            <person name="Chertkov O."/>
            <person name="Brettin T."/>
            <person name="Detter J.C."/>
            <person name="Han C."/>
            <person name="Schmutz J."/>
            <person name="Larimer F."/>
            <person name="Land M."/>
            <person name="Hauser L."/>
            <person name="Kyrpides N."/>
            <person name="Ovchinnikova G."/>
            <person name="Noll K."/>
        </authorList>
    </citation>
    <scope>NUCLEOTIDE SEQUENCE [LARGE SCALE GENOMIC DNA]</scope>
    <source>
        <strain evidence="2">ATCC BAA-1733 / DSM 21960 / TBF 19.5.1</strain>
    </source>
</reference>
<reference evidence="1 2" key="2">
    <citation type="journal article" date="2011" name="J. Bacteriol.">
        <title>Genome Sequence of Kosmotoga olearia Strain TBF 19.5.1, a Thermophilic Bacterium with a Wide Growth Temperature Range, Isolated from the Troll B Oil Platform in the North Sea.</title>
        <authorList>
            <person name="Swithers K.S."/>
            <person name="Dipippo J.L."/>
            <person name="Bruce D.C."/>
            <person name="Detter C."/>
            <person name="Tapia R."/>
            <person name="Han S."/>
            <person name="Goodwin L.A."/>
            <person name="Han J."/>
            <person name="Woyke T."/>
            <person name="Pitluck S."/>
            <person name="Pennacchio L."/>
            <person name="Nolan M."/>
            <person name="Mikhailova N."/>
            <person name="Land M.L."/>
            <person name="Nesbo C.L."/>
            <person name="Gogarten J.P."/>
            <person name="Noll K.M."/>
        </authorList>
    </citation>
    <scope>NUCLEOTIDE SEQUENCE [LARGE SCALE GENOMIC DNA]</scope>
    <source>
        <strain evidence="2">ATCC BAA-1733 / DSM 21960 / TBF 19.5.1</strain>
    </source>
</reference>
<gene>
    <name evidence="1" type="ordered locus">Kole_1790</name>
</gene>
<dbReference type="Gene3D" id="3.40.30.10">
    <property type="entry name" value="Glutaredoxin"/>
    <property type="match status" value="1"/>
</dbReference>
<dbReference type="PANTHER" id="PTHR43342:SF2">
    <property type="entry name" value="POTENTIAL NAD-REDUCING HYDROGENASE SUBUNIT"/>
    <property type="match status" value="1"/>
</dbReference>
<evidence type="ECO:0008006" key="3">
    <source>
        <dbReference type="Google" id="ProtNLM"/>
    </source>
</evidence>
<accession>C5CFY1</accession>
<dbReference type="InterPro" id="IPR028431">
    <property type="entry name" value="NADP_DH_HndA-like"/>
</dbReference>
<dbReference type="SUPFAM" id="SSF52833">
    <property type="entry name" value="Thioredoxin-like"/>
    <property type="match status" value="1"/>
</dbReference>
<dbReference type="EMBL" id="CP001634">
    <property type="protein sequence ID" value="ACR80475.1"/>
    <property type="molecule type" value="Genomic_DNA"/>
</dbReference>